<dbReference type="EMBL" id="JACHXW010000039">
    <property type="protein sequence ID" value="MBB3156303.1"/>
    <property type="molecule type" value="Genomic_DNA"/>
</dbReference>
<evidence type="ECO:0000313" key="4">
    <source>
        <dbReference type="Proteomes" id="UP000518605"/>
    </source>
</evidence>
<evidence type="ECO:0000259" key="2">
    <source>
        <dbReference type="Pfam" id="PF00296"/>
    </source>
</evidence>
<dbReference type="SUPFAM" id="SSF51679">
    <property type="entry name" value="Bacterial luciferase-like"/>
    <property type="match status" value="1"/>
</dbReference>
<dbReference type="FunFam" id="3.20.20.30:FF:000002">
    <property type="entry name" value="LLM class flavin-dependent oxidoreductase"/>
    <property type="match status" value="1"/>
</dbReference>
<gene>
    <name evidence="3" type="ORF">FHS16_006427</name>
</gene>
<accession>A0A7W5CER1</accession>
<feature type="domain" description="Luciferase-like" evidence="2">
    <location>
        <begin position="25"/>
        <end position="303"/>
    </location>
</feature>
<organism evidence="3 4">
    <name type="scientific">Paenibacillus endophyticus</name>
    <dbReference type="NCBI Taxonomy" id="1294268"/>
    <lineage>
        <taxon>Bacteria</taxon>
        <taxon>Bacillati</taxon>
        <taxon>Bacillota</taxon>
        <taxon>Bacilli</taxon>
        <taxon>Bacillales</taxon>
        <taxon>Paenibacillaceae</taxon>
        <taxon>Paenibacillus</taxon>
    </lineage>
</organism>
<dbReference type="InterPro" id="IPR050766">
    <property type="entry name" value="Bact_Lucif_Oxidored"/>
</dbReference>
<name>A0A7W5CER1_9BACL</name>
<dbReference type="PANTHER" id="PTHR30137">
    <property type="entry name" value="LUCIFERASE-LIKE MONOOXYGENASE"/>
    <property type="match status" value="1"/>
</dbReference>
<dbReference type="GO" id="GO:0005829">
    <property type="term" value="C:cytosol"/>
    <property type="evidence" value="ECO:0007669"/>
    <property type="project" value="TreeGrafter"/>
</dbReference>
<dbReference type="Proteomes" id="UP000518605">
    <property type="component" value="Unassembled WGS sequence"/>
</dbReference>
<dbReference type="Pfam" id="PF00296">
    <property type="entry name" value="Bac_luciferase"/>
    <property type="match status" value="1"/>
</dbReference>
<dbReference type="GO" id="GO:0016705">
    <property type="term" value="F:oxidoreductase activity, acting on paired donors, with incorporation or reduction of molecular oxygen"/>
    <property type="evidence" value="ECO:0007669"/>
    <property type="project" value="InterPro"/>
</dbReference>
<dbReference type="AlphaFoldDB" id="A0A7W5CER1"/>
<dbReference type="NCBIfam" id="TIGR03558">
    <property type="entry name" value="oxido_grp_1"/>
    <property type="match status" value="1"/>
</dbReference>
<dbReference type="InterPro" id="IPR036661">
    <property type="entry name" value="Luciferase-like_sf"/>
</dbReference>
<dbReference type="Gene3D" id="3.20.20.30">
    <property type="entry name" value="Luciferase-like domain"/>
    <property type="match status" value="1"/>
</dbReference>
<proteinExistence type="predicted"/>
<evidence type="ECO:0000256" key="1">
    <source>
        <dbReference type="ARBA" id="ARBA00007789"/>
    </source>
</evidence>
<comment type="similarity">
    <text evidence="1">To bacterial alkanal monooxygenase alpha and beta chains.</text>
</comment>
<dbReference type="PANTHER" id="PTHR30137:SF6">
    <property type="entry name" value="LUCIFERASE-LIKE MONOOXYGENASE"/>
    <property type="match status" value="1"/>
</dbReference>
<sequence>MDSSYTRSFQGVPISILDTTNIVLGGNANETFMNSLDLAQKAEDWGYYRFWLTEHHNIPAMASAATSVVMGFIAAGTKRIRIGSGGIMLSNHAPLVIAEQFGTLESMYPGRIDLGLGRAPGSDSAASAALRRDHTNGEDFPELLRELRGYFQDDALAKVRAYPGSGLAVPIWLLGSSDFSARLAAELGLPFSFANHVAADFTIPAVRLYRQLFKPSSVLSKPHVMVGMNVTVADSNERAHYLASTQKQMYLAVLSGRMTPLMPPVEDMCQVASEVEIFMLERNSMYRSLTIGDPDHLKTSMQKLIRDTQADEIIMTTQIFHHKDRLRNFEIIAELLD</sequence>
<dbReference type="InterPro" id="IPR019949">
    <property type="entry name" value="CmoO-like"/>
</dbReference>
<evidence type="ECO:0000313" key="3">
    <source>
        <dbReference type="EMBL" id="MBB3156303.1"/>
    </source>
</evidence>
<comment type="caution">
    <text evidence="3">The sequence shown here is derived from an EMBL/GenBank/DDBJ whole genome shotgun (WGS) entry which is preliminary data.</text>
</comment>
<reference evidence="3 4" key="1">
    <citation type="submission" date="2020-08" db="EMBL/GenBank/DDBJ databases">
        <title>Genomic Encyclopedia of Type Strains, Phase III (KMG-III): the genomes of soil and plant-associated and newly described type strains.</title>
        <authorList>
            <person name="Whitman W."/>
        </authorList>
    </citation>
    <scope>NUCLEOTIDE SEQUENCE [LARGE SCALE GENOMIC DNA]</scope>
    <source>
        <strain evidence="3 4">CECT 8234</strain>
    </source>
</reference>
<keyword evidence="4" id="KW-1185">Reference proteome</keyword>
<dbReference type="RefSeq" id="WP_183571640.1">
    <property type="nucleotide sequence ID" value="NZ_CBCSLB010000039.1"/>
</dbReference>
<protein>
    <submittedName>
        <fullName evidence="3">Luciferase family oxidoreductase group 1</fullName>
    </submittedName>
</protein>
<dbReference type="InterPro" id="IPR011251">
    <property type="entry name" value="Luciferase-like_dom"/>
</dbReference>